<dbReference type="GO" id="GO:0061157">
    <property type="term" value="P:mRNA destabilization"/>
    <property type="evidence" value="ECO:0007669"/>
    <property type="project" value="TreeGrafter"/>
</dbReference>
<evidence type="ECO:0000259" key="1">
    <source>
        <dbReference type="PROSITE" id="PS50882"/>
    </source>
</evidence>
<dbReference type="Proteomes" id="UP000789396">
    <property type="component" value="Unassembled WGS sequence"/>
</dbReference>
<comment type="caution">
    <text evidence="2">The sequence shown here is derived from an EMBL/GenBank/DDBJ whole genome shotgun (WGS) entry which is preliminary data.</text>
</comment>
<dbReference type="GO" id="GO:0005737">
    <property type="term" value="C:cytoplasm"/>
    <property type="evidence" value="ECO:0007669"/>
    <property type="project" value="TreeGrafter"/>
</dbReference>
<feature type="non-terminal residue" evidence="2">
    <location>
        <position position="64"/>
    </location>
</feature>
<dbReference type="InterPro" id="IPR045168">
    <property type="entry name" value="YTH_prot"/>
</dbReference>
<dbReference type="PANTHER" id="PTHR12357">
    <property type="entry name" value="YTH YT521-B HOMOLOGY DOMAIN-CONTAINING"/>
    <property type="match status" value="1"/>
</dbReference>
<gene>
    <name evidence="2" type="ORF">RFULGI_LOCUS16759</name>
</gene>
<proteinExistence type="predicted"/>
<dbReference type="Gene3D" id="3.10.590.10">
    <property type="entry name" value="ph1033 like domains"/>
    <property type="match status" value="1"/>
</dbReference>
<dbReference type="OrthoDB" id="306690at2759"/>
<sequence>DKKPVTNSRDTQELFPEAGREMLRIFYNYRSQTSILDDFKYYEKRQVEMEKGEVVPTGSDVSFE</sequence>
<dbReference type="InterPro" id="IPR007275">
    <property type="entry name" value="YTH_domain"/>
</dbReference>
<evidence type="ECO:0000313" key="3">
    <source>
        <dbReference type="Proteomes" id="UP000789396"/>
    </source>
</evidence>
<name>A0A9N9JQ60_9GLOM</name>
<dbReference type="AlphaFoldDB" id="A0A9N9JQ60"/>
<keyword evidence="3" id="KW-1185">Reference proteome</keyword>
<organism evidence="2 3">
    <name type="scientific">Racocetra fulgida</name>
    <dbReference type="NCBI Taxonomy" id="60492"/>
    <lineage>
        <taxon>Eukaryota</taxon>
        <taxon>Fungi</taxon>
        <taxon>Fungi incertae sedis</taxon>
        <taxon>Mucoromycota</taxon>
        <taxon>Glomeromycotina</taxon>
        <taxon>Glomeromycetes</taxon>
        <taxon>Diversisporales</taxon>
        <taxon>Gigasporaceae</taxon>
        <taxon>Racocetra</taxon>
    </lineage>
</organism>
<dbReference type="PROSITE" id="PS50882">
    <property type="entry name" value="YTH"/>
    <property type="match status" value="1"/>
</dbReference>
<dbReference type="GO" id="GO:0003729">
    <property type="term" value="F:mRNA binding"/>
    <property type="evidence" value="ECO:0007669"/>
    <property type="project" value="TreeGrafter"/>
</dbReference>
<feature type="non-terminal residue" evidence="2">
    <location>
        <position position="1"/>
    </location>
</feature>
<protein>
    <submittedName>
        <fullName evidence="2">11545_t:CDS:1</fullName>
    </submittedName>
</protein>
<reference evidence="2" key="1">
    <citation type="submission" date="2021-06" db="EMBL/GenBank/DDBJ databases">
        <authorList>
            <person name="Kallberg Y."/>
            <person name="Tangrot J."/>
            <person name="Rosling A."/>
        </authorList>
    </citation>
    <scope>NUCLEOTIDE SEQUENCE</scope>
    <source>
        <strain evidence="2">IN212</strain>
    </source>
</reference>
<evidence type="ECO:0000313" key="2">
    <source>
        <dbReference type="EMBL" id="CAG8791160.1"/>
    </source>
</evidence>
<dbReference type="PANTHER" id="PTHR12357:SF89">
    <property type="entry name" value="YTH DOMAIN-CONTAINING FAMILY PROTEIN"/>
    <property type="match status" value="1"/>
</dbReference>
<accession>A0A9N9JQ60</accession>
<feature type="domain" description="YTH" evidence="1">
    <location>
        <begin position="1"/>
        <end position="26"/>
    </location>
</feature>
<dbReference type="EMBL" id="CAJVPZ010061466">
    <property type="protein sequence ID" value="CAG8791160.1"/>
    <property type="molecule type" value="Genomic_DNA"/>
</dbReference>